<feature type="region of interest" description="Disordered" evidence="1">
    <location>
        <begin position="1"/>
        <end position="39"/>
    </location>
</feature>
<dbReference type="Proteomes" id="UP000650628">
    <property type="component" value="Unassembled WGS sequence"/>
</dbReference>
<sequence length="83" mass="9340">MIPRLERPRRGGVDQCTRSVRTSQTSVPKQPLSAKKEAHEVVTCPGPGIHAPKDNVIRRHDAGNCERRHRYTRCPGIGRDTDE</sequence>
<accession>A0A8J3X9K0</accession>
<feature type="compositionally biased region" description="Basic and acidic residues" evidence="1">
    <location>
        <begin position="1"/>
        <end position="12"/>
    </location>
</feature>
<keyword evidence="3" id="KW-1185">Reference proteome</keyword>
<evidence type="ECO:0000313" key="2">
    <source>
        <dbReference type="EMBL" id="GII31954.1"/>
    </source>
</evidence>
<dbReference type="AlphaFoldDB" id="A0A8J3X9K0"/>
<dbReference type="EMBL" id="BOOO01000031">
    <property type="protein sequence ID" value="GII31954.1"/>
    <property type="molecule type" value="Genomic_DNA"/>
</dbReference>
<feature type="compositionally biased region" description="Polar residues" evidence="1">
    <location>
        <begin position="16"/>
        <end position="28"/>
    </location>
</feature>
<gene>
    <name evidence="2" type="ORF">Pmi06nite_53960</name>
</gene>
<proteinExistence type="predicted"/>
<evidence type="ECO:0000256" key="1">
    <source>
        <dbReference type="SAM" id="MobiDB-lite"/>
    </source>
</evidence>
<organism evidence="2 3">
    <name type="scientific">Planotetraspora mira</name>
    <dbReference type="NCBI Taxonomy" id="58121"/>
    <lineage>
        <taxon>Bacteria</taxon>
        <taxon>Bacillati</taxon>
        <taxon>Actinomycetota</taxon>
        <taxon>Actinomycetes</taxon>
        <taxon>Streptosporangiales</taxon>
        <taxon>Streptosporangiaceae</taxon>
        <taxon>Planotetraspora</taxon>
    </lineage>
</organism>
<evidence type="ECO:0000313" key="3">
    <source>
        <dbReference type="Proteomes" id="UP000650628"/>
    </source>
</evidence>
<reference evidence="2 3" key="1">
    <citation type="submission" date="2021-01" db="EMBL/GenBank/DDBJ databases">
        <title>Whole genome shotgun sequence of Planotetraspora mira NBRC 15435.</title>
        <authorList>
            <person name="Komaki H."/>
            <person name="Tamura T."/>
        </authorList>
    </citation>
    <scope>NUCLEOTIDE SEQUENCE [LARGE SCALE GENOMIC DNA]</scope>
    <source>
        <strain evidence="2 3">NBRC 15435</strain>
    </source>
</reference>
<name>A0A8J3X9K0_9ACTN</name>
<comment type="caution">
    <text evidence="2">The sequence shown here is derived from an EMBL/GenBank/DDBJ whole genome shotgun (WGS) entry which is preliminary data.</text>
</comment>
<protein>
    <submittedName>
        <fullName evidence="2">Uncharacterized protein</fullName>
    </submittedName>
</protein>